<dbReference type="AlphaFoldDB" id="A0A1G5KC95"/>
<accession>A0A1G5KC95</accession>
<dbReference type="EMBL" id="FMVJ01000009">
    <property type="protein sequence ID" value="SCY98167.1"/>
    <property type="molecule type" value="Genomic_DNA"/>
</dbReference>
<dbReference type="GO" id="GO:0015385">
    <property type="term" value="F:sodium:proton antiporter activity"/>
    <property type="evidence" value="ECO:0007669"/>
    <property type="project" value="TreeGrafter"/>
</dbReference>
<feature type="compositionally biased region" description="Basic and acidic residues" evidence="8">
    <location>
        <begin position="87"/>
        <end position="101"/>
    </location>
</feature>
<dbReference type="Pfam" id="PF04066">
    <property type="entry name" value="MrpF_PhaF"/>
    <property type="match status" value="1"/>
</dbReference>
<dbReference type="STRING" id="549386.SAMN02927923_03205"/>
<proteinExistence type="inferred from homology"/>
<evidence type="ECO:0000256" key="2">
    <source>
        <dbReference type="ARBA" id="ARBA00009212"/>
    </source>
</evidence>
<feature type="region of interest" description="Disordered" evidence="8">
    <location>
        <begin position="81"/>
        <end position="101"/>
    </location>
</feature>
<keyword evidence="11" id="KW-1185">Reference proteome</keyword>
<organism evidence="10 11">
    <name type="scientific">Microvirga guangxiensis</name>
    <dbReference type="NCBI Taxonomy" id="549386"/>
    <lineage>
        <taxon>Bacteria</taxon>
        <taxon>Pseudomonadati</taxon>
        <taxon>Pseudomonadota</taxon>
        <taxon>Alphaproteobacteria</taxon>
        <taxon>Hyphomicrobiales</taxon>
        <taxon>Methylobacteriaceae</taxon>
        <taxon>Microvirga</taxon>
    </lineage>
</organism>
<dbReference type="InterPro" id="IPR007208">
    <property type="entry name" value="MrpF/PhaF-like"/>
</dbReference>
<reference evidence="10 11" key="1">
    <citation type="submission" date="2016-10" db="EMBL/GenBank/DDBJ databases">
        <authorList>
            <person name="de Groot N.N."/>
        </authorList>
    </citation>
    <scope>NUCLEOTIDE SEQUENCE [LARGE SCALE GENOMIC DNA]</scope>
    <source>
        <strain evidence="10 11">CGMCC 1.7666</strain>
    </source>
</reference>
<evidence type="ECO:0000256" key="7">
    <source>
        <dbReference type="ARBA" id="ARBA00023136"/>
    </source>
</evidence>
<evidence type="ECO:0000256" key="4">
    <source>
        <dbReference type="ARBA" id="ARBA00022475"/>
    </source>
</evidence>
<evidence type="ECO:0000256" key="8">
    <source>
        <dbReference type="SAM" id="MobiDB-lite"/>
    </source>
</evidence>
<keyword evidence="7 9" id="KW-0472">Membrane</keyword>
<sequence length="101" mass="10342">MHDAFTFAAVILLVTVAAALVRCWKGPARVDRIMAAQLVGTGVIGIAVALGTARRDPAMLDAALTGTLLAAVLVSAFVRGSPSAGARPERPDRAQGTEESS</sequence>
<protein>
    <submittedName>
        <fullName evidence="10">Multicomponent Na+:H+ antiporter subunit F</fullName>
    </submittedName>
</protein>
<evidence type="ECO:0000313" key="11">
    <source>
        <dbReference type="Proteomes" id="UP000199569"/>
    </source>
</evidence>
<evidence type="ECO:0000256" key="6">
    <source>
        <dbReference type="ARBA" id="ARBA00022989"/>
    </source>
</evidence>
<evidence type="ECO:0000256" key="3">
    <source>
        <dbReference type="ARBA" id="ARBA00022448"/>
    </source>
</evidence>
<gene>
    <name evidence="10" type="ORF">SAMN02927923_03205</name>
</gene>
<dbReference type="Proteomes" id="UP000199569">
    <property type="component" value="Unassembled WGS sequence"/>
</dbReference>
<dbReference type="OrthoDB" id="8253900at2"/>
<keyword evidence="3" id="KW-0813">Transport</keyword>
<feature type="transmembrane region" description="Helical" evidence="9">
    <location>
        <begin position="58"/>
        <end position="78"/>
    </location>
</feature>
<dbReference type="RefSeq" id="WP_091136718.1">
    <property type="nucleotide sequence ID" value="NZ_FMVJ01000009.1"/>
</dbReference>
<dbReference type="PANTHER" id="PTHR34702:SF1">
    <property type="entry name" value="NA(+)_H(+) ANTIPORTER SUBUNIT F"/>
    <property type="match status" value="1"/>
</dbReference>
<evidence type="ECO:0000256" key="5">
    <source>
        <dbReference type="ARBA" id="ARBA00022692"/>
    </source>
</evidence>
<keyword evidence="4" id="KW-1003">Cell membrane</keyword>
<comment type="similarity">
    <text evidence="2">Belongs to the CPA3 antiporters (TC 2.A.63) subunit F family.</text>
</comment>
<dbReference type="PANTHER" id="PTHR34702">
    <property type="entry name" value="NA(+)/H(+) ANTIPORTER SUBUNIT F1"/>
    <property type="match status" value="1"/>
</dbReference>
<comment type="subcellular location">
    <subcellularLocation>
        <location evidence="1">Cell membrane</location>
        <topology evidence="1">Multi-pass membrane protein</topology>
    </subcellularLocation>
</comment>
<evidence type="ECO:0000256" key="1">
    <source>
        <dbReference type="ARBA" id="ARBA00004651"/>
    </source>
</evidence>
<name>A0A1G5KC95_9HYPH</name>
<evidence type="ECO:0000256" key="9">
    <source>
        <dbReference type="SAM" id="Phobius"/>
    </source>
</evidence>
<feature type="transmembrane region" description="Helical" evidence="9">
    <location>
        <begin position="33"/>
        <end position="51"/>
    </location>
</feature>
<keyword evidence="6 9" id="KW-1133">Transmembrane helix</keyword>
<dbReference type="GO" id="GO:0005886">
    <property type="term" value="C:plasma membrane"/>
    <property type="evidence" value="ECO:0007669"/>
    <property type="project" value="UniProtKB-SubCell"/>
</dbReference>
<evidence type="ECO:0000313" key="10">
    <source>
        <dbReference type="EMBL" id="SCY98167.1"/>
    </source>
</evidence>
<keyword evidence="5 9" id="KW-0812">Transmembrane</keyword>